<evidence type="ECO:0000256" key="6">
    <source>
        <dbReference type="ARBA" id="ARBA00022777"/>
    </source>
</evidence>
<dbReference type="Gene3D" id="3.30.565.10">
    <property type="entry name" value="Histidine kinase-like ATPase, C-terminal domain"/>
    <property type="match status" value="1"/>
</dbReference>
<evidence type="ECO:0000259" key="11">
    <source>
        <dbReference type="Pfam" id="PF07730"/>
    </source>
</evidence>
<protein>
    <recommendedName>
        <fullName evidence="2">histidine kinase</fullName>
        <ecNumber evidence="2">2.7.13.3</ecNumber>
    </recommendedName>
</protein>
<evidence type="ECO:0000256" key="1">
    <source>
        <dbReference type="ARBA" id="ARBA00000085"/>
    </source>
</evidence>
<dbReference type="Gene3D" id="1.20.5.1930">
    <property type="match status" value="1"/>
</dbReference>
<comment type="caution">
    <text evidence="12">The sequence shown here is derived from an EMBL/GenBank/DDBJ whole genome shotgun (WGS) entry which is preliminary data.</text>
</comment>
<dbReference type="Pfam" id="PF07730">
    <property type="entry name" value="HisKA_3"/>
    <property type="match status" value="1"/>
</dbReference>
<evidence type="ECO:0000256" key="8">
    <source>
        <dbReference type="ARBA" id="ARBA00023012"/>
    </source>
</evidence>
<dbReference type="EMBL" id="JADPRT010000001">
    <property type="protein sequence ID" value="MBF9067045.1"/>
    <property type="molecule type" value="Genomic_DNA"/>
</dbReference>
<keyword evidence="9" id="KW-0812">Transmembrane</keyword>
<proteinExistence type="predicted"/>
<name>A0A931AWY7_9ACTN</name>
<dbReference type="CDD" id="cd16917">
    <property type="entry name" value="HATPase_UhpB-NarQ-NarX-like"/>
    <property type="match status" value="1"/>
</dbReference>
<sequence length="384" mass="40357">MTRWAGFGADILLTSFCAVLIVLTAHRLADEGRVWTLDAITGVAMCVVAAARHRYPLGAPVAALAVSGTAAVVAMTAGLPGEPGAAAIVALMVVGCTAVRVLPPRTAVAVELLGLAVVGSGWIGALLGRQTSHTAYTVGAEGWLVAVALGFWLRHVDRRRRNAAESVRRDERLTLARELHDVVAHHVTGIVLQTQAARIAARRRQDGDGVDDLDDTLAEVEAAGGEALAAMRRVVGLLRDTDDALPTGTGPERLAELVERFDGHGPAVTLSLPEEEETRWPPEVASTVYRVVQESLTNVARHAGHARSACVEVSRCPTGITVVVDNDAPSGTQRHLHRDGFGLVGMRERVEALGGTLNAGPKPAGGWAVTATLPVSVPVPGERR</sequence>
<feature type="transmembrane region" description="Helical" evidence="9">
    <location>
        <begin position="34"/>
        <end position="51"/>
    </location>
</feature>
<dbReference type="GO" id="GO:0005524">
    <property type="term" value="F:ATP binding"/>
    <property type="evidence" value="ECO:0007669"/>
    <property type="project" value="UniProtKB-KW"/>
</dbReference>
<keyword evidence="5" id="KW-0547">Nucleotide-binding</keyword>
<dbReference type="SUPFAM" id="SSF55874">
    <property type="entry name" value="ATPase domain of HSP90 chaperone/DNA topoisomerase II/histidine kinase"/>
    <property type="match status" value="1"/>
</dbReference>
<evidence type="ECO:0000256" key="4">
    <source>
        <dbReference type="ARBA" id="ARBA00022679"/>
    </source>
</evidence>
<dbReference type="InterPro" id="IPR036890">
    <property type="entry name" value="HATPase_C_sf"/>
</dbReference>
<keyword evidence="3" id="KW-0597">Phosphoprotein</keyword>
<evidence type="ECO:0000256" key="7">
    <source>
        <dbReference type="ARBA" id="ARBA00022840"/>
    </source>
</evidence>
<gene>
    <name evidence="12" type="ORF">I2501_03195</name>
</gene>
<keyword evidence="9" id="KW-1133">Transmembrane helix</keyword>
<dbReference type="GO" id="GO:0046983">
    <property type="term" value="F:protein dimerization activity"/>
    <property type="evidence" value="ECO:0007669"/>
    <property type="project" value="InterPro"/>
</dbReference>
<dbReference type="PANTHER" id="PTHR24421">
    <property type="entry name" value="NITRATE/NITRITE SENSOR PROTEIN NARX-RELATED"/>
    <property type="match status" value="1"/>
</dbReference>
<evidence type="ECO:0000256" key="5">
    <source>
        <dbReference type="ARBA" id="ARBA00022741"/>
    </source>
</evidence>
<keyword evidence="8" id="KW-0902">Two-component regulatory system</keyword>
<dbReference type="EC" id="2.7.13.3" evidence="2"/>
<evidence type="ECO:0000256" key="9">
    <source>
        <dbReference type="SAM" id="Phobius"/>
    </source>
</evidence>
<feature type="transmembrane region" description="Helical" evidence="9">
    <location>
        <begin position="85"/>
        <end position="102"/>
    </location>
</feature>
<dbReference type="GO" id="GO:0016020">
    <property type="term" value="C:membrane"/>
    <property type="evidence" value="ECO:0007669"/>
    <property type="project" value="InterPro"/>
</dbReference>
<evidence type="ECO:0000259" key="10">
    <source>
        <dbReference type="Pfam" id="PF02518"/>
    </source>
</evidence>
<evidence type="ECO:0000313" key="12">
    <source>
        <dbReference type="EMBL" id="MBF9067045.1"/>
    </source>
</evidence>
<feature type="transmembrane region" description="Helical" evidence="9">
    <location>
        <begin position="58"/>
        <end position="79"/>
    </location>
</feature>
<dbReference type="Proteomes" id="UP000657385">
    <property type="component" value="Unassembled WGS sequence"/>
</dbReference>
<accession>A0A931AWY7</accession>
<feature type="transmembrane region" description="Helical" evidence="9">
    <location>
        <begin position="134"/>
        <end position="153"/>
    </location>
</feature>
<dbReference type="InterPro" id="IPR050482">
    <property type="entry name" value="Sensor_HK_TwoCompSys"/>
</dbReference>
<evidence type="ECO:0000256" key="2">
    <source>
        <dbReference type="ARBA" id="ARBA00012438"/>
    </source>
</evidence>
<dbReference type="PANTHER" id="PTHR24421:SF10">
    <property type="entry name" value="NITRATE_NITRITE SENSOR PROTEIN NARQ"/>
    <property type="match status" value="1"/>
</dbReference>
<organism evidence="12 13">
    <name type="scientific">Streptacidiphilus fuscans</name>
    <dbReference type="NCBI Taxonomy" id="2789292"/>
    <lineage>
        <taxon>Bacteria</taxon>
        <taxon>Bacillati</taxon>
        <taxon>Actinomycetota</taxon>
        <taxon>Actinomycetes</taxon>
        <taxon>Kitasatosporales</taxon>
        <taxon>Streptomycetaceae</taxon>
        <taxon>Streptacidiphilus</taxon>
    </lineage>
</organism>
<keyword evidence="9" id="KW-0472">Membrane</keyword>
<comment type="catalytic activity">
    <reaction evidence="1">
        <text>ATP + protein L-histidine = ADP + protein N-phospho-L-histidine.</text>
        <dbReference type="EC" id="2.7.13.3"/>
    </reaction>
</comment>
<reference evidence="12" key="1">
    <citation type="submission" date="2020-11" db="EMBL/GenBank/DDBJ databases">
        <title>Isolation and identification of active actinomycetes.</title>
        <authorList>
            <person name="Yu B."/>
        </authorList>
    </citation>
    <scope>NUCLEOTIDE SEQUENCE</scope>
    <source>
        <strain evidence="12">NEAU-YB345</strain>
    </source>
</reference>
<feature type="domain" description="Signal transduction histidine kinase subgroup 3 dimerisation and phosphoacceptor" evidence="11">
    <location>
        <begin position="171"/>
        <end position="242"/>
    </location>
</feature>
<keyword evidence="7" id="KW-0067">ATP-binding</keyword>
<keyword evidence="6 12" id="KW-0418">Kinase</keyword>
<feature type="domain" description="Histidine kinase/HSP90-like ATPase" evidence="10">
    <location>
        <begin position="286"/>
        <end position="375"/>
    </location>
</feature>
<dbReference type="Pfam" id="PF02518">
    <property type="entry name" value="HATPase_c"/>
    <property type="match status" value="1"/>
</dbReference>
<dbReference type="GO" id="GO:0000155">
    <property type="term" value="F:phosphorelay sensor kinase activity"/>
    <property type="evidence" value="ECO:0007669"/>
    <property type="project" value="InterPro"/>
</dbReference>
<evidence type="ECO:0000313" key="13">
    <source>
        <dbReference type="Proteomes" id="UP000657385"/>
    </source>
</evidence>
<dbReference type="AlphaFoldDB" id="A0A931AWY7"/>
<keyword evidence="4" id="KW-0808">Transferase</keyword>
<feature type="transmembrane region" description="Helical" evidence="9">
    <location>
        <begin position="7"/>
        <end position="28"/>
    </location>
</feature>
<evidence type="ECO:0000256" key="3">
    <source>
        <dbReference type="ARBA" id="ARBA00022553"/>
    </source>
</evidence>
<dbReference type="InterPro" id="IPR011712">
    <property type="entry name" value="Sig_transdc_His_kin_sub3_dim/P"/>
</dbReference>
<feature type="transmembrane region" description="Helical" evidence="9">
    <location>
        <begin position="109"/>
        <end position="128"/>
    </location>
</feature>
<dbReference type="InterPro" id="IPR003594">
    <property type="entry name" value="HATPase_dom"/>
</dbReference>
<keyword evidence="13" id="KW-1185">Reference proteome</keyword>